<dbReference type="Pfam" id="PF12157">
    <property type="entry name" value="DUF3591"/>
    <property type="match status" value="1"/>
</dbReference>
<proteinExistence type="predicted"/>
<comment type="caution">
    <text evidence="4">The sequence shown here is derived from an EMBL/GenBank/DDBJ whole genome shotgun (WGS) entry which is preliminary data.</text>
</comment>
<dbReference type="GO" id="GO:0051123">
    <property type="term" value="P:RNA polymerase II preinitiation complex assembly"/>
    <property type="evidence" value="ECO:0007669"/>
    <property type="project" value="TreeGrafter"/>
</dbReference>
<sequence length="518" mass="60003">MSKEGSTDDLFNKFVSGVPDEKVLDEMFTLRETKHADDAVDYEDIDELADDDLPMDSVPEGMFDGDAKEARLQEEANDEFDGFFDNDEDHNNIFNNLNEPNQLEEDGLDMGGIFEEDHEDRKRKLDSPDLKILKKQKLSRIVKKLEANLLAKKISYFFPNFKKDKPYNNYLLTIPNPLYYSSQRPPIAFKKRIKPLIPSKLSLDVEPDQRKEFKSRNFKKFKSGILDITPNDLDFIKELSATSKSFLKQIPFLSLDGINNDKFAEFDKNLVLSTTDWDDDAIINSKKKDKVTDNLIDYDYDDENIFSGQISSDKFNLDMNDPNLLFVPEKKNKTSKAFTPKDQNLLQLKFNISNDKQYEILKNNYNTKVRSQLSNLNIEHSIPALRLQTPYYKVRLNKNSSRAFHRPKFNVRSGAVITFSKLKLRKKKKDRNRSPQEIFAQTGDLTTADTGMIIGMEYAEEYPYILSNFGMGSKLINYYRKEKEDDNSRPKAPVGETHVLGVEDRSPFWNYGYVAKDQ</sequence>
<accession>A0AAW0FHG3</accession>
<dbReference type="PANTHER" id="PTHR13900:SF0">
    <property type="entry name" value="TRANSCRIPTION INITIATION FACTOR TFIID SUBUNIT 1"/>
    <property type="match status" value="1"/>
</dbReference>
<dbReference type="EMBL" id="JASBNA010000056">
    <property type="protein sequence ID" value="KAK7679702.1"/>
    <property type="molecule type" value="Genomic_DNA"/>
</dbReference>
<dbReference type="InterPro" id="IPR040240">
    <property type="entry name" value="TAF1"/>
</dbReference>
<dbReference type="InterPro" id="IPR022591">
    <property type="entry name" value="TAF1_HAT_dom"/>
</dbReference>
<organism evidence="4 5">
    <name type="scientific">Cerrena zonata</name>
    <dbReference type="NCBI Taxonomy" id="2478898"/>
    <lineage>
        <taxon>Eukaryota</taxon>
        <taxon>Fungi</taxon>
        <taxon>Dikarya</taxon>
        <taxon>Basidiomycota</taxon>
        <taxon>Agaricomycotina</taxon>
        <taxon>Agaricomycetes</taxon>
        <taxon>Polyporales</taxon>
        <taxon>Cerrenaceae</taxon>
        <taxon>Cerrena</taxon>
    </lineage>
</organism>
<protein>
    <recommendedName>
        <fullName evidence="3">Transcription initiation factor TFIID subunit 1 histone acetyltransferase domain-containing protein</fullName>
    </recommendedName>
</protein>
<evidence type="ECO:0000256" key="2">
    <source>
        <dbReference type="ARBA" id="ARBA00023242"/>
    </source>
</evidence>
<evidence type="ECO:0000313" key="5">
    <source>
        <dbReference type="Proteomes" id="UP001385951"/>
    </source>
</evidence>
<dbReference type="GO" id="GO:0017025">
    <property type="term" value="F:TBP-class protein binding"/>
    <property type="evidence" value="ECO:0007669"/>
    <property type="project" value="InterPro"/>
</dbReference>
<dbReference type="GO" id="GO:0005669">
    <property type="term" value="C:transcription factor TFIID complex"/>
    <property type="evidence" value="ECO:0007669"/>
    <property type="project" value="InterPro"/>
</dbReference>
<name>A0AAW0FHG3_9APHY</name>
<evidence type="ECO:0000256" key="1">
    <source>
        <dbReference type="ARBA" id="ARBA00004123"/>
    </source>
</evidence>
<evidence type="ECO:0000259" key="3">
    <source>
        <dbReference type="Pfam" id="PF12157"/>
    </source>
</evidence>
<dbReference type="GO" id="GO:0016251">
    <property type="term" value="F:RNA polymerase II general transcription initiation factor activity"/>
    <property type="evidence" value="ECO:0007669"/>
    <property type="project" value="InterPro"/>
</dbReference>
<keyword evidence="5" id="KW-1185">Reference proteome</keyword>
<evidence type="ECO:0000313" key="4">
    <source>
        <dbReference type="EMBL" id="KAK7679702.1"/>
    </source>
</evidence>
<dbReference type="PANTHER" id="PTHR13900">
    <property type="entry name" value="TRANSCRIPTION INITIATION FACTOR TFIID"/>
    <property type="match status" value="1"/>
</dbReference>
<dbReference type="AlphaFoldDB" id="A0AAW0FHG3"/>
<dbReference type="Proteomes" id="UP001385951">
    <property type="component" value="Unassembled WGS sequence"/>
</dbReference>
<reference evidence="4 5" key="1">
    <citation type="submission" date="2022-09" db="EMBL/GenBank/DDBJ databases">
        <authorList>
            <person name="Palmer J.M."/>
        </authorList>
    </citation>
    <scope>NUCLEOTIDE SEQUENCE [LARGE SCALE GENOMIC DNA]</scope>
    <source>
        <strain evidence="4 5">DSM 7382</strain>
    </source>
</reference>
<dbReference type="GO" id="GO:0004402">
    <property type="term" value="F:histone acetyltransferase activity"/>
    <property type="evidence" value="ECO:0007669"/>
    <property type="project" value="InterPro"/>
</dbReference>
<gene>
    <name evidence="4" type="ORF">QCA50_017200</name>
</gene>
<keyword evidence="2" id="KW-0539">Nucleus</keyword>
<feature type="domain" description="Transcription initiation factor TFIID subunit 1 histone acetyltransferase" evidence="3">
    <location>
        <begin position="350"/>
        <end position="517"/>
    </location>
</feature>
<comment type="subcellular location">
    <subcellularLocation>
        <location evidence="1">Nucleus</location>
    </subcellularLocation>
</comment>